<evidence type="ECO:0000313" key="5">
    <source>
        <dbReference type="Proteomes" id="UP000694941"/>
    </source>
</evidence>
<dbReference type="Proteomes" id="UP000694941">
    <property type="component" value="Unplaced"/>
</dbReference>
<evidence type="ECO:0000256" key="1">
    <source>
        <dbReference type="ARBA" id="ARBA00023157"/>
    </source>
</evidence>
<sequence>MRDNQKYIILVFLGAVYVTSEHVIFDTVVFPYEHPLFGRPCTQSFSGHGTCRDILMCPELLFKSNPAIVQNASCGYEGFIPVVCCSSSNVPECGYSNHQTTTISTLEEPVTNLEKNDTNLNENSTGSTPNNNTLPESVQLAQPEKWPWMAILFTETDKTRKARCNGIFISKLHVLVAAHCVLDEETNQPLPTSSLSLQVWSKSPGSTGVYGNTVSLPVLHVKPHESFYINSYVNDIAILKIDVAATSTENIQPICLPAEDTPVKTDSLRAYYATVGFTPLNKSLDVEIHTQQLAVWHPSDCEAVYQQIIPSVKGAMCVGESFEDDNCETTSYGQAVMAKSFQGRYFLVGIMSTRPNCKLPWLTVRVTQYLQWIYKNLA</sequence>
<gene>
    <name evidence="6" type="primary">LOC106457350</name>
</gene>
<evidence type="ECO:0000259" key="4">
    <source>
        <dbReference type="PROSITE" id="PS50240"/>
    </source>
</evidence>
<comment type="similarity">
    <text evidence="2">Belongs to the peptidase S1 family. CLIP subfamily.</text>
</comment>
<keyword evidence="1" id="KW-1015">Disulfide bond</keyword>
<evidence type="ECO:0000256" key="3">
    <source>
        <dbReference type="SAM" id="MobiDB-lite"/>
    </source>
</evidence>
<dbReference type="RefSeq" id="XP_013772207.1">
    <property type="nucleotide sequence ID" value="XM_013916753.2"/>
</dbReference>
<accession>A0ABM1B0D2</accession>
<reference evidence="6" key="1">
    <citation type="submission" date="2025-08" db="UniProtKB">
        <authorList>
            <consortium name="RefSeq"/>
        </authorList>
    </citation>
    <scope>IDENTIFICATION</scope>
    <source>
        <tissue evidence="6">Muscle</tissue>
    </source>
</reference>
<dbReference type="PANTHER" id="PTHR24256">
    <property type="entry name" value="TRYPTASE-RELATED"/>
    <property type="match status" value="1"/>
</dbReference>
<feature type="region of interest" description="Disordered" evidence="3">
    <location>
        <begin position="114"/>
        <end position="134"/>
    </location>
</feature>
<dbReference type="SMART" id="SM00020">
    <property type="entry name" value="Tryp_SPc"/>
    <property type="match status" value="1"/>
</dbReference>
<evidence type="ECO:0000313" key="6">
    <source>
        <dbReference type="RefSeq" id="XP_013772207.1"/>
    </source>
</evidence>
<dbReference type="InterPro" id="IPR001254">
    <property type="entry name" value="Trypsin_dom"/>
</dbReference>
<dbReference type="SUPFAM" id="SSF50494">
    <property type="entry name" value="Trypsin-like serine proteases"/>
    <property type="match status" value="1"/>
</dbReference>
<dbReference type="Pfam" id="PF00089">
    <property type="entry name" value="Trypsin"/>
    <property type="match status" value="1"/>
</dbReference>
<protein>
    <submittedName>
        <fullName evidence="6">Proclotting enzyme-like</fullName>
    </submittedName>
</protein>
<dbReference type="PROSITE" id="PS50240">
    <property type="entry name" value="TRYPSIN_DOM"/>
    <property type="match status" value="1"/>
</dbReference>
<feature type="compositionally biased region" description="Polar residues" evidence="3">
    <location>
        <begin position="118"/>
        <end position="134"/>
    </location>
</feature>
<dbReference type="InterPro" id="IPR043504">
    <property type="entry name" value="Peptidase_S1_PA_chymotrypsin"/>
</dbReference>
<dbReference type="Gene3D" id="2.40.10.10">
    <property type="entry name" value="Trypsin-like serine proteases"/>
    <property type="match status" value="1"/>
</dbReference>
<dbReference type="InterPro" id="IPR009003">
    <property type="entry name" value="Peptidase_S1_PA"/>
</dbReference>
<organism evidence="5 6">
    <name type="scientific">Limulus polyphemus</name>
    <name type="common">Atlantic horseshoe crab</name>
    <dbReference type="NCBI Taxonomy" id="6850"/>
    <lineage>
        <taxon>Eukaryota</taxon>
        <taxon>Metazoa</taxon>
        <taxon>Ecdysozoa</taxon>
        <taxon>Arthropoda</taxon>
        <taxon>Chelicerata</taxon>
        <taxon>Merostomata</taxon>
        <taxon>Xiphosura</taxon>
        <taxon>Limulidae</taxon>
        <taxon>Limulus</taxon>
    </lineage>
</organism>
<keyword evidence="5" id="KW-1185">Reference proteome</keyword>
<name>A0ABM1B0D2_LIMPO</name>
<feature type="domain" description="Peptidase S1" evidence="4">
    <location>
        <begin position="124"/>
        <end position="378"/>
    </location>
</feature>
<evidence type="ECO:0000256" key="2">
    <source>
        <dbReference type="ARBA" id="ARBA00024195"/>
    </source>
</evidence>
<dbReference type="GeneID" id="106457350"/>
<proteinExistence type="inferred from homology"/>
<dbReference type="InterPro" id="IPR051487">
    <property type="entry name" value="Ser/Thr_Proteases_Immune/Dev"/>
</dbReference>